<dbReference type="Proteomes" id="UP001279410">
    <property type="component" value="Unassembled WGS sequence"/>
</dbReference>
<comment type="subcellular location">
    <subcellularLocation>
        <location evidence="1">Membrane</location>
    </subcellularLocation>
</comment>
<dbReference type="InterPro" id="IPR013783">
    <property type="entry name" value="Ig-like_fold"/>
</dbReference>
<evidence type="ECO:0000256" key="3">
    <source>
        <dbReference type="ARBA" id="ARBA00023319"/>
    </source>
</evidence>
<keyword evidence="3" id="KW-0393">Immunoglobulin domain</keyword>
<dbReference type="GO" id="GO:0001817">
    <property type="term" value="P:regulation of cytokine production"/>
    <property type="evidence" value="ECO:0007669"/>
    <property type="project" value="TreeGrafter"/>
</dbReference>
<evidence type="ECO:0008006" key="7">
    <source>
        <dbReference type="Google" id="ProtNLM"/>
    </source>
</evidence>
<feature type="signal peptide" evidence="4">
    <location>
        <begin position="1"/>
        <end position="24"/>
    </location>
</feature>
<evidence type="ECO:0000256" key="1">
    <source>
        <dbReference type="ARBA" id="ARBA00004370"/>
    </source>
</evidence>
<dbReference type="PANTHER" id="PTHR24100:SF151">
    <property type="entry name" value="ICOS LIGAND"/>
    <property type="match status" value="1"/>
</dbReference>
<evidence type="ECO:0000313" key="5">
    <source>
        <dbReference type="EMBL" id="GLD74762.1"/>
    </source>
</evidence>
<dbReference type="InterPro" id="IPR036179">
    <property type="entry name" value="Ig-like_dom_sf"/>
</dbReference>
<evidence type="ECO:0000256" key="4">
    <source>
        <dbReference type="SAM" id="SignalP"/>
    </source>
</evidence>
<keyword evidence="6" id="KW-1185">Reference proteome</keyword>
<proteinExistence type="predicted"/>
<keyword evidence="2" id="KW-0472">Membrane</keyword>
<name>A0AAD3RNB9_LATJO</name>
<dbReference type="PANTHER" id="PTHR24100">
    <property type="entry name" value="BUTYROPHILIN"/>
    <property type="match status" value="1"/>
</dbReference>
<dbReference type="InterPro" id="IPR050504">
    <property type="entry name" value="IgSF_BTN/MOG"/>
</dbReference>
<evidence type="ECO:0000256" key="2">
    <source>
        <dbReference type="ARBA" id="ARBA00023136"/>
    </source>
</evidence>
<dbReference type="GO" id="GO:0005102">
    <property type="term" value="F:signaling receptor binding"/>
    <property type="evidence" value="ECO:0007669"/>
    <property type="project" value="TreeGrafter"/>
</dbReference>
<comment type="caution">
    <text evidence="5">The sequence shown here is derived from an EMBL/GenBank/DDBJ whole genome shotgun (WGS) entry which is preliminary data.</text>
</comment>
<keyword evidence="4" id="KW-0732">Signal</keyword>
<dbReference type="SUPFAM" id="SSF48726">
    <property type="entry name" value="Immunoglobulin"/>
    <property type="match status" value="1"/>
</dbReference>
<organism evidence="5 6">
    <name type="scientific">Lates japonicus</name>
    <name type="common">Japanese lates</name>
    <dbReference type="NCBI Taxonomy" id="270547"/>
    <lineage>
        <taxon>Eukaryota</taxon>
        <taxon>Metazoa</taxon>
        <taxon>Chordata</taxon>
        <taxon>Craniata</taxon>
        <taxon>Vertebrata</taxon>
        <taxon>Euteleostomi</taxon>
        <taxon>Actinopterygii</taxon>
        <taxon>Neopterygii</taxon>
        <taxon>Teleostei</taxon>
        <taxon>Neoteleostei</taxon>
        <taxon>Acanthomorphata</taxon>
        <taxon>Carangaria</taxon>
        <taxon>Carangaria incertae sedis</taxon>
        <taxon>Centropomidae</taxon>
        <taxon>Lates</taxon>
    </lineage>
</organism>
<feature type="chain" id="PRO_5042065960" description="Ig-like domain-containing protein" evidence="4">
    <location>
        <begin position="25"/>
        <end position="181"/>
    </location>
</feature>
<dbReference type="GO" id="GO:0009897">
    <property type="term" value="C:external side of plasma membrane"/>
    <property type="evidence" value="ECO:0007669"/>
    <property type="project" value="TreeGrafter"/>
</dbReference>
<reference evidence="5" key="1">
    <citation type="submission" date="2022-08" db="EMBL/GenBank/DDBJ databases">
        <title>Genome sequencing of akame (Lates japonicus).</title>
        <authorList>
            <person name="Hashiguchi Y."/>
            <person name="Takahashi H."/>
        </authorList>
    </citation>
    <scope>NUCLEOTIDE SEQUENCE</scope>
    <source>
        <strain evidence="5">Kochi</strain>
    </source>
</reference>
<accession>A0AAD3RNB9</accession>
<dbReference type="GO" id="GO:0050852">
    <property type="term" value="P:T cell receptor signaling pathway"/>
    <property type="evidence" value="ECO:0007669"/>
    <property type="project" value="TreeGrafter"/>
</dbReference>
<gene>
    <name evidence="5" type="ORF">AKAME5_002609400</name>
</gene>
<dbReference type="AlphaFoldDB" id="A0AAD3RNB9"/>
<dbReference type="EMBL" id="BRZM01002483">
    <property type="protein sequence ID" value="GLD74762.1"/>
    <property type="molecule type" value="Genomic_DNA"/>
</dbReference>
<sequence length="181" mass="20235">MFRKLDLAVTAVLFISTLTQLTEQTKVTTVKAAVGEDVILPCRLEPPFNFTTVEWKFNGSVVHRYRSGGDDLTDQHLNFKDRTQVKHDNVTLTVVKGEERVDPNTENKTCKTGENAVGELGRLVRAGRFVIDNDEALLRTRRDDGYGRRADVSDELSIALMASEQRTRELVVLTASVVGLE</sequence>
<evidence type="ECO:0000313" key="6">
    <source>
        <dbReference type="Proteomes" id="UP001279410"/>
    </source>
</evidence>
<dbReference type="Gene3D" id="2.60.40.10">
    <property type="entry name" value="Immunoglobulins"/>
    <property type="match status" value="1"/>
</dbReference>
<protein>
    <recommendedName>
        <fullName evidence="7">Ig-like domain-containing protein</fullName>
    </recommendedName>
</protein>